<name>A0A7K1KXR3_9ACTN</name>
<gene>
    <name evidence="7" type="ORF">GNZ18_09220</name>
</gene>
<dbReference type="GO" id="GO:0003700">
    <property type="term" value="F:DNA-binding transcription factor activity"/>
    <property type="evidence" value="ECO:0007669"/>
    <property type="project" value="TreeGrafter"/>
</dbReference>
<protein>
    <submittedName>
        <fullName evidence="7">TetR family transcriptional regulator</fullName>
    </submittedName>
</protein>
<dbReference type="AlphaFoldDB" id="A0A7K1KXR3"/>
<dbReference type="PANTHER" id="PTHR30055:SF234">
    <property type="entry name" value="HTH-TYPE TRANSCRIPTIONAL REGULATOR BETI"/>
    <property type="match status" value="1"/>
</dbReference>
<reference evidence="7 8" key="1">
    <citation type="submission" date="2019-11" db="EMBL/GenBank/DDBJ databases">
        <authorList>
            <person name="Cao P."/>
        </authorList>
    </citation>
    <scope>NUCLEOTIDE SEQUENCE [LARGE SCALE GENOMIC DNA]</scope>
    <source>
        <strain evidence="7 8">NEAU-AAG5</strain>
    </source>
</reference>
<dbReference type="InterPro" id="IPR001647">
    <property type="entry name" value="HTH_TetR"/>
</dbReference>
<dbReference type="RefSeq" id="WP_156215835.1">
    <property type="nucleotide sequence ID" value="NZ_JAICDF010000002.1"/>
</dbReference>
<dbReference type="EMBL" id="WOFH01000003">
    <property type="protein sequence ID" value="MUN36775.1"/>
    <property type="molecule type" value="Genomic_DNA"/>
</dbReference>
<evidence type="ECO:0000259" key="6">
    <source>
        <dbReference type="PROSITE" id="PS50977"/>
    </source>
</evidence>
<feature type="DNA-binding region" description="H-T-H motif" evidence="4">
    <location>
        <begin position="46"/>
        <end position="65"/>
    </location>
</feature>
<dbReference type="Gene3D" id="1.10.10.60">
    <property type="entry name" value="Homeodomain-like"/>
    <property type="match status" value="1"/>
</dbReference>
<dbReference type="SUPFAM" id="SSF46689">
    <property type="entry name" value="Homeodomain-like"/>
    <property type="match status" value="1"/>
</dbReference>
<proteinExistence type="predicted"/>
<organism evidence="7 8">
    <name type="scientific">Actinomadura litoris</name>
    <dbReference type="NCBI Taxonomy" id="2678616"/>
    <lineage>
        <taxon>Bacteria</taxon>
        <taxon>Bacillati</taxon>
        <taxon>Actinomycetota</taxon>
        <taxon>Actinomycetes</taxon>
        <taxon>Streptosporangiales</taxon>
        <taxon>Thermomonosporaceae</taxon>
        <taxon>Actinomadura</taxon>
    </lineage>
</organism>
<evidence type="ECO:0000313" key="8">
    <source>
        <dbReference type="Proteomes" id="UP000432015"/>
    </source>
</evidence>
<dbReference type="InterPro" id="IPR036271">
    <property type="entry name" value="Tet_transcr_reg_TetR-rel_C_sf"/>
</dbReference>
<dbReference type="Gene3D" id="1.10.357.10">
    <property type="entry name" value="Tetracycline Repressor, domain 2"/>
    <property type="match status" value="1"/>
</dbReference>
<keyword evidence="3" id="KW-0804">Transcription</keyword>
<sequence>MTGNTENGDARGDSKGGARKRDRAATRAELLAAARERFRLGYDGTSVRDIAKDVGVDPALVYRYFGSKLALFEEACVDQEQFTTLLDGPPEQIPIGLLRSIVFEDWSQFTGDHPLVALLRSSAYEEVRGRLHDRVCDEYFLKLNELVNGPDAELRVEILVGALLGMGAMRSIVRSPALQAANAEDVMPYFVRLFELLLGREAADAAAPS</sequence>
<keyword evidence="1" id="KW-0805">Transcription regulation</keyword>
<comment type="caution">
    <text evidence="7">The sequence shown here is derived from an EMBL/GenBank/DDBJ whole genome shotgun (WGS) entry which is preliminary data.</text>
</comment>
<dbReference type="Proteomes" id="UP000432015">
    <property type="component" value="Unassembled WGS sequence"/>
</dbReference>
<dbReference type="PANTHER" id="PTHR30055">
    <property type="entry name" value="HTH-TYPE TRANSCRIPTIONAL REGULATOR RUTR"/>
    <property type="match status" value="1"/>
</dbReference>
<dbReference type="Pfam" id="PF00440">
    <property type="entry name" value="TetR_N"/>
    <property type="match status" value="1"/>
</dbReference>
<keyword evidence="2 4" id="KW-0238">DNA-binding</keyword>
<evidence type="ECO:0000256" key="1">
    <source>
        <dbReference type="ARBA" id="ARBA00023015"/>
    </source>
</evidence>
<accession>A0A7K1KXR3</accession>
<dbReference type="GO" id="GO:0000976">
    <property type="term" value="F:transcription cis-regulatory region binding"/>
    <property type="evidence" value="ECO:0007669"/>
    <property type="project" value="TreeGrafter"/>
</dbReference>
<evidence type="ECO:0000256" key="2">
    <source>
        <dbReference type="ARBA" id="ARBA00023125"/>
    </source>
</evidence>
<dbReference type="Pfam" id="PF17920">
    <property type="entry name" value="TetR_C_16"/>
    <property type="match status" value="1"/>
</dbReference>
<feature type="region of interest" description="Disordered" evidence="5">
    <location>
        <begin position="1"/>
        <end position="23"/>
    </location>
</feature>
<evidence type="ECO:0000256" key="3">
    <source>
        <dbReference type="ARBA" id="ARBA00023163"/>
    </source>
</evidence>
<dbReference type="InterPro" id="IPR041678">
    <property type="entry name" value="TetR_C_16"/>
</dbReference>
<dbReference type="SUPFAM" id="SSF48498">
    <property type="entry name" value="Tetracyclin repressor-like, C-terminal domain"/>
    <property type="match status" value="1"/>
</dbReference>
<dbReference type="InterPro" id="IPR009057">
    <property type="entry name" value="Homeodomain-like_sf"/>
</dbReference>
<evidence type="ECO:0000256" key="4">
    <source>
        <dbReference type="PROSITE-ProRule" id="PRU00335"/>
    </source>
</evidence>
<feature type="domain" description="HTH tetR-type" evidence="6">
    <location>
        <begin position="23"/>
        <end position="83"/>
    </location>
</feature>
<evidence type="ECO:0000256" key="5">
    <source>
        <dbReference type="SAM" id="MobiDB-lite"/>
    </source>
</evidence>
<keyword evidence="8" id="KW-1185">Reference proteome</keyword>
<dbReference type="PROSITE" id="PS50977">
    <property type="entry name" value="HTH_TETR_2"/>
    <property type="match status" value="1"/>
</dbReference>
<dbReference type="InterPro" id="IPR050109">
    <property type="entry name" value="HTH-type_TetR-like_transc_reg"/>
</dbReference>
<evidence type="ECO:0000313" key="7">
    <source>
        <dbReference type="EMBL" id="MUN36775.1"/>
    </source>
</evidence>